<keyword evidence="4" id="KW-1185">Reference proteome</keyword>
<gene>
    <name evidence="3" type="ORF">SAMN04488038_109207</name>
</gene>
<feature type="compositionally biased region" description="Low complexity" evidence="1">
    <location>
        <begin position="62"/>
        <end position="76"/>
    </location>
</feature>
<keyword evidence="2" id="KW-0732">Signal</keyword>
<accession>A0A1H9I6X5</accession>
<reference evidence="3 4" key="1">
    <citation type="submission" date="2016-10" db="EMBL/GenBank/DDBJ databases">
        <authorList>
            <person name="de Groot N.N."/>
        </authorList>
    </citation>
    <scope>NUCLEOTIDE SEQUENCE [LARGE SCALE GENOMIC DNA]</scope>
    <source>
        <strain evidence="3 4">DSM 25927</strain>
    </source>
</reference>
<dbReference type="EMBL" id="FOFS01000009">
    <property type="protein sequence ID" value="SEQ70327.1"/>
    <property type="molecule type" value="Genomic_DNA"/>
</dbReference>
<feature type="region of interest" description="Disordered" evidence="1">
    <location>
        <begin position="59"/>
        <end position="87"/>
    </location>
</feature>
<protein>
    <submittedName>
        <fullName evidence="3">Uncharacterized protein</fullName>
    </submittedName>
</protein>
<evidence type="ECO:0000256" key="1">
    <source>
        <dbReference type="SAM" id="MobiDB-lite"/>
    </source>
</evidence>
<evidence type="ECO:0000256" key="2">
    <source>
        <dbReference type="SAM" id="SignalP"/>
    </source>
</evidence>
<evidence type="ECO:0000313" key="3">
    <source>
        <dbReference type="EMBL" id="SEQ70327.1"/>
    </source>
</evidence>
<feature type="signal peptide" evidence="2">
    <location>
        <begin position="1"/>
        <end position="21"/>
    </location>
</feature>
<sequence length="156" mass="15654">MKKQHVFIAAVITTFCSSAFAGPLNLLGISGSHSGSNTTTLKVNPLGAVTNLTSNLASRLNQSGQTSSSDSSSSDVGGTGDAGSGSTQRVTLLGSVFGLTSGLTSRLQQSLKLNLSHSGSSDLVVGDSNLHTFADWGVSGANGFTTTFGSSSSSSF</sequence>
<dbReference type="Proteomes" id="UP000199233">
    <property type="component" value="Unassembled WGS sequence"/>
</dbReference>
<feature type="chain" id="PRO_5011559937" evidence="2">
    <location>
        <begin position="22"/>
        <end position="156"/>
    </location>
</feature>
<evidence type="ECO:0000313" key="4">
    <source>
        <dbReference type="Proteomes" id="UP000199233"/>
    </source>
</evidence>
<organism evidence="3 4">
    <name type="scientific">Solimonas aquatica</name>
    <dbReference type="NCBI Taxonomy" id="489703"/>
    <lineage>
        <taxon>Bacteria</taxon>
        <taxon>Pseudomonadati</taxon>
        <taxon>Pseudomonadota</taxon>
        <taxon>Gammaproteobacteria</taxon>
        <taxon>Nevskiales</taxon>
        <taxon>Nevskiaceae</taxon>
        <taxon>Solimonas</taxon>
    </lineage>
</organism>
<proteinExistence type="predicted"/>
<dbReference type="RefSeq" id="WP_093286745.1">
    <property type="nucleotide sequence ID" value="NZ_FOFS01000009.1"/>
</dbReference>
<name>A0A1H9I6X5_9GAMM</name>
<dbReference type="AlphaFoldDB" id="A0A1H9I6X5"/>